<feature type="transmembrane region" description="Helical" evidence="6">
    <location>
        <begin position="164"/>
        <end position="184"/>
    </location>
</feature>
<keyword evidence="3 6" id="KW-0812">Transmembrane</keyword>
<accession>A0A1G8AU79</accession>
<evidence type="ECO:0000256" key="3">
    <source>
        <dbReference type="ARBA" id="ARBA00022692"/>
    </source>
</evidence>
<evidence type="ECO:0000313" key="8">
    <source>
        <dbReference type="EMBL" id="SDH24326.1"/>
    </source>
</evidence>
<name>A0A1G8AU79_9BACI</name>
<dbReference type="InterPro" id="IPR020846">
    <property type="entry name" value="MFS_dom"/>
</dbReference>
<feature type="transmembrane region" description="Helical" evidence="6">
    <location>
        <begin position="48"/>
        <end position="67"/>
    </location>
</feature>
<dbReference type="PANTHER" id="PTHR11662">
    <property type="entry name" value="SOLUTE CARRIER FAMILY 17"/>
    <property type="match status" value="1"/>
</dbReference>
<keyword evidence="9" id="KW-1185">Reference proteome</keyword>
<keyword evidence="4 6" id="KW-1133">Transmembrane helix</keyword>
<evidence type="ECO:0000259" key="7">
    <source>
        <dbReference type="PROSITE" id="PS50850"/>
    </source>
</evidence>
<dbReference type="OrthoDB" id="182417at2"/>
<reference evidence="8 9" key="1">
    <citation type="submission" date="2016-10" db="EMBL/GenBank/DDBJ databases">
        <authorList>
            <person name="de Groot N.N."/>
        </authorList>
    </citation>
    <scope>NUCLEOTIDE SEQUENCE [LARGE SCALE GENOMIC DNA]</scope>
    <source>
        <strain evidence="8 9">DSM 21632</strain>
    </source>
</reference>
<feature type="transmembrane region" description="Helical" evidence="6">
    <location>
        <begin position="309"/>
        <end position="326"/>
    </location>
</feature>
<evidence type="ECO:0000256" key="1">
    <source>
        <dbReference type="ARBA" id="ARBA00004651"/>
    </source>
</evidence>
<dbReference type="GO" id="GO:0005886">
    <property type="term" value="C:plasma membrane"/>
    <property type="evidence" value="ECO:0007669"/>
    <property type="project" value="UniProtKB-SubCell"/>
</dbReference>
<proteinExistence type="predicted"/>
<evidence type="ECO:0000313" key="9">
    <source>
        <dbReference type="Proteomes" id="UP000199163"/>
    </source>
</evidence>
<dbReference type="AlphaFoldDB" id="A0A1G8AU79"/>
<feature type="transmembrane region" description="Helical" evidence="6">
    <location>
        <begin position="134"/>
        <end position="158"/>
    </location>
</feature>
<dbReference type="CDD" id="cd17319">
    <property type="entry name" value="MFS_ExuT_GudP_like"/>
    <property type="match status" value="1"/>
</dbReference>
<feature type="transmembrane region" description="Helical" evidence="6">
    <location>
        <begin position="6"/>
        <end position="27"/>
    </location>
</feature>
<keyword evidence="5 6" id="KW-0472">Membrane</keyword>
<feature type="transmembrane region" description="Helical" evidence="6">
    <location>
        <begin position="332"/>
        <end position="357"/>
    </location>
</feature>
<evidence type="ECO:0000256" key="5">
    <source>
        <dbReference type="ARBA" id="ARBA00023136"/>
    </source>
</evidence>
<feature type="transmembrane region" description="Helical" evidence="6">
    <location>
        <begin position="239"/>
        <end position="256"/>
    </location>
</feature>
<dbReference type="Pfam" id="PF07690">
    <property type="entry name" value="MFS_1"/>
    <property type="match status" value="1"/>
</dbReference>
<dbReference type="InterPro" id="IPR011701">
    <property type="entry name" value="MFS"/>
</dbReference>
<dbReference type="GO" id="GO:0022857">
    <property type="term" value="F:transmembrane transporter activity"/>
    <property type="evidence" value="ECO:0007669"/>
    <property type="project" value="InterPro"/>
</dbReference>
<evidence type="ECO:0000256" key="6">
    <source>
        <dbReference type="SAM" id="Phobius"/>
    </source>
</evidence>
<dbReference type="InterPro" id="IPR036259">
    <property type="entry name" value="MFS_trans_sf"/>
</dbReference>
<sequence length="438" mass="48331">MFKKNYRWFIIGFLTILMIINFMDRIVISIATEPIMEEFGFTASQWGWVLSAFFWGLVPFSFIAGLAADKVGPKKVYTWGVAVWSFFTIATAGAWNLVTFFIARVFFGAGEGPTMSNGVRVISNWTSPKEYSSAYGLAFSGVYLGPAIGAPIIGWMVATFGWRSPFYVLGVLGFLWIIGWKAWFTNKPEESSIMQEEEKRWLMNEQDKANITQEKEKKKSMKELLSIPKGVRATIFSNWWAAFCFGYALYFLMTWLPGYLNMERGFNLESMGFAMAFPYLGAAIGIMGGGRIADYLLRRTGSRRIARAYWCSGSLLLAMISLLLTVQVEAALLAVACLTVGGVAIGAAGGVVGPVAAETLPAQAGVQGGFLQVFQTMPGIFAPVITGYIVEATQSFSNAFYLTSIILLSGVITTFLFLRPPNNNDINNDEEQPKVAVH</sequence>
<dbReference type="Proteomes" id="UP000199163">
    <property type="component" value="Unassembled WGS sequence"/>
</dbReference>
<keyword evidence="2" id="KW-0813">Transport</keyword>
<organism evidence="8 9">
    <name type="scientific">Alteribacillus persepolensis</name>
    <dbReference type="NCBI Taxonomy" id="568899"/>
    <lineage>
        <taxon>Bacteria</taxon>
        <taxon>Bacillati</taxon>
        <taxon>Bacillota</taxon>
        <taxon>Bacilli</taxon>
        <taxon>Bacillales</taxon>
        <taxon>Bacillaceae</taxon>
        <taxon>Alteribacillus</taxon>
    </lineage>
</organism>
<dbReference type="SUPFAM" id="SSF103473">
    <property type="entry name" value="MFS general substrate transporter"/>
    <property type="match status" value="1"/>
</dbReference>
<feature type="transmembrane region" description="Helical" evidence="6">
    <location>
        <begin position="79"/>
        <end position="107"/>
    </location>
</feature>
<evidence type="ECO:0000256" key="4">
    <source>
        <dbReference type="ARBA" id="ARBA00022989"/>
    </source>
</evidence>
<feature type="transmembrane region" description="Helical" evidence="6">
    <location>
        <begin position="396"/>
        <end position="418"/>
    </location>
</feature>
<dbReference type="EMBL" id="FNDK01000003">
    <property type="protein sequence ID" value="SDH24326.1"/>
    <property type="molecule type" value="Genomic_DNA"/>
</dbReference>
<feature type="transmembrane region" description="Helical" evidence="6">
    <location>
        <begin position="276"/>
        <end position="297"/>
    </location>
</feature>
<protein>
    <submittedName>
        <fullName evidence="8">Sugar phosphate permease</fullName>
    </submittedName>
</protein>
<dbReference type="PROSITE" id="PS50850">
    <property type="entry name" value="MFS"/>
    <property type="match status" value="1"/>
</dbReference>
<feature type="domain" description="Major facilitator superfamily (MFS) profile" evidence="7">
    <location>
        <begin position="10"/>
        <end position="422"/>
    </location>
</feature>
<gene>
    <name evidence="8" type="ORF">SAMN05192534_10314</name>
</gene>
<dbReference type="PANTHER" id="PTHR11662:SF399">
    <property type="entry name" value="FI19708P1-RELATED"/>
    <property type="match status" value="1"/>
</dbReference>
<dbReference type="RefSeq" id="WP_091271576.1">
    <property type="nucleotide sequence ID" value="NZ_FNDK01000003.1"/>
</dbReference>
<evidence type="ECO:0000256" key="2">
    <source>
        <dbReference type="ARBA" id="ARBA00022448"/>
    </source>
</evidence>
<comment type="subcellular location">
    <subcellularLocation>
        <location evidence="1">Cell membrane</location>
        <topology evidence="1">Multi-pass membrane protein</topology>
    </subcellularLocation>
</comment>
<dbReference type="Gene3D" id="1.20.1250.20">
    <property type="entry name" value="MFS general substrate transporter like domains"/>
    <property type="match status" value="2"/>
</dbReference>
<dbReference type="InterPro" id="IPR050382">
    <property type="entry name" value="MFS_Na/Anion_cotransporter"/>
</dbReference>
<dbReference type="STRING" id="568899.SAMN05192534_10314"/>
<feature type="transmembrane region" description="Helical" evidence="6">
    <location>
        <begin position="369"/>
        <end position="390"/>
    </location>
</feature>